<dbReference type="AlphaFoldDB" id="A0A0V1FHC5"/>
<evidence type="ECO:0000313" key="2">
    <source>
        <dbReference type="Proteomes" id="UP000054995"/>
    </source>
</evidence>
<name>A0A0V1FHC5_TRIPS</name>
<accession>A0A0V1FHC5</accession>
<evidence type="ECO:0000313" key="1">
    <source>
        <dbReference type="EMBL" id="KRY85434.1"/>
    </source>
</evidence>
<organism evidence="1 2">
    <name type="scientific">Trichinella pseudospiralis</name>
    <name type="common">Parasitic roundworm</name>
    <dbReference type="NCBI Taxonomy" id="6337"/>
    <lineage>
        <taxon>Eukaryota</taxon>
        <taxon>Metazoa</taxon>
        <taxon>Ecdysozoa</taxon>
        <taxon>Nematoda</taxon>
        <taxon>Enoplea</taxon>
        <taxon>Dorylaimia</taxon>
        <taxon>Trichinellida</taxon>
        <taxon>Trichinellidae</taxon>
        <taxon>Trichinella</taxon>
    </lineage>
</organism>
<dbReference type="EMBL" id="JYDT01000091">
    <property type="protein sequence ID" value="KRY85434.1"/>
    <property type="molecule type" value="Genomic_DNA"/>
</dbReference>
<dbReference type="Proteomes" id="UP000054995">
    <property type="component" value="Unassembled WGS sequence"/>
</dbReference>
<protein>
    <submittedName>
        <fullName evidence="1">Uncharacterized protein</fullName>
    </submittedName>
</protein>
<sequence length="61" mass="7622">MHDNIFQFLNYYKAFKINCKRCDNFGIFTSKLLINKKIKLRKLINFKILLILWLRMWIRKN</sequence>
<comment type="caution">
    <text evidence="1">The sequence shown here is derived from an EMBL/GenBank/DDBJ whole genome shotgun (WGS) entry which is preliminary data.</text>
</comment>
<gene>
    <name evidence="1" type="ORF">T4D_14920</name>
</gene>
<proteinExistence type="predicted"/>
<reference evidence="1 2" key="1">
    <citation type="submission" date="2015-01" db="EMBL/GenBank/DDBJ databases">
        <title>Evolution of Trichinella species and genotypes.</title>
        <authorList>
            <person name="Korhonen P.K."/>
            <person name="Edoardo P."/>
            <person name="Giuseppe L.R."/>
            <person name="Gasser R.B."/>
        </authorList>
    </citation>
    <scope>NUCLEOTIDE SEQUENCE [LARGE SCALE GENOMIC DNA]</scope>
    <source>
        <strain evidence="1">ISS470</strain>
    </source>
</reference>
<keyword evidence="2" id="KW-1185">Reference proteome</keyword>